<name>A0A0F9T4U5_9ZZZZ</name>
<dbReference type="EMBL" id="LAZR01000417">
    <property type="protein sequence ID" value="KKN69857.1"/>
    <property type="molecule type" value="Genomic_DNA"/>
</dbReference>
<dbReference type="InterPro" id="IPR023366">
    <property type="entry name" value="ATP_synth_asu-like_sf"/>
</dbReference>
<accession>A0A0F9T4U5</accession>
<sequence length="579" mass="60897">MVRRLLLAIMSVVLVSCSSAGASDFFENPDIAEALRRSSGDFQTGVLTPCNVTINADPTKFDSVVCTGVVIDSSDPTNPVSTNVDIAARTAVADAFPASDTTWLLIDDTDTLSQVNVSPSAIERRDKIVIGSLVKAGGVIILTVDNQIPAYGLLKTFEDQLMMLGGMASDAVIGTSDNDLSLDVTAGEIISLGRGIPFDVKKPNTTLTPAQTPFPVGKLFKSYENVSGVVVIDPTTNQIDPNNFASAGVLTPVSAGKYTIQRGILFPATDVLALYYGNTEYDTLAEAASQLETEDWSEHPDTMAGAFRAWIIVQEGTTDLLAACEADPPKAAFISSGPLRPGIADSAQLPVGQIVAQVTDSTSQKPGVTTPVFVTFNTDDLLLGIGHDRPEDFKALTARALHFTIQYQVERTGSGGVVLWHGWLRQGRRDGDVTAVSVANPTVITSKDHRITTGQTVTISGCTTSASVNGANVATVVDANSYTIPVNVTVVTDGVCTWTRVLDAADDVANSNVEEALLTVNQEGVVTASFNVQPKEEDVFSFMQSVDDTTKGAGLVAKTPAGEPAIPSAHVSITVAGTQ</sequence>
<reference evidence="1" key="1">
    <citation type="journal article" date="2015" name="Nature">
        <title>Complex archaea that bridge the gap between prokaryotes and eukaryotes.</title>
        <authorList>
            <person name="Spang A."/>
            <person name="Saw J.H."/>
            <person name="Jorgensen S.L."/>
            <person name="Zaremba-Niedzwiedzka K."/>
            <person name="Martijn J."/>
            <person name="Lind A.E."/>
            <person name="van Eijk R."/>
            <person name="Schleper C."/>
            <person name="Guy L."/>
            <person name="Ettema T.J."/>
        </authorList>
    </citation>
    <scope>NUCLEOTIDE SEQUENCE</scope>
</reference>
<comment type="caution">
    <text evidence="1">The sequence shown here is derived from an EMBL/GenBank/DDBJ whole genome shotgun (WGS) entry which is preliminary data.</text>
</comment>
<proteinExistence type="predicted"/>
<evidence type="ECO:0000313" key="1">
    <source>
        <dbReference type="EMBL" id="KKN69857.1"/>
    </source>
</evidence>
<dbReference type="PROSITE" id="PS51257">
    <property type="entry name" value="PROKAR_LIPOPROTEIN"/>
    <property type="match status" value="1"/>
</dbReference>
<protein>
    <submittedName>
        <fullName evidence="1">Uncharacterized protein</fullName>
    </submittedName>
</protein>
<gene>
    <name evidence="1" type="ORF">LCGC14_0436810</name>
</gene>
<dbReference type="Gene3D" id="2.40.30.20">
    <property type="match status" value="1"/>
</dbReference>
<dbReference type="AlphaFoldDB" id="A0A0F9T4U5"/>
<organism evidence="1">
    <name type="scientific">marine sediment metagenome</name>
    <dbReference type="NCBI Taxonomy" id="412755"/>
    <lineage>
        <taxon>unclassified sequences</taxon>
        <taxon>metagenomes</taxon>
        <taxon>ecological metagenomes</taxon>
    </lineage>
</organism>